<evidence type="ECO:0000313" key="4">
    <source>
        <dbReference type="Proteomes" id="UP000288293"/>
    </source>
</evidence>
<comment type="similarity">
    <text evidence="1">Belongs to the HesA/MoeB/ThiF family.</text>
</comment>
<dbReference type="SUPFAM" id="SSF69572">
    <property type="entry name" value="Activating enzymes of the ubiquitin-like proteins"/>
    <property type="match status" value="1"/>
</dbReference>
<dbReference type="GO" id="GO:0008641">
    <property type="term" value="F:ubiquitin-like modifier activating enzyme activity"/>
    <property type="evidence" value="ECO:0007669"/>
    <property type="project" value="InterPro"/>
</dbReference>
<evidence type="ECO:0000313" key="3">
    <source>
        <dbReference type="EMBL" id="RUO23956.1"/>
    </source>
</evidence>
<dbReference type="GO" id="GO:0016779">
    <property type="term" value="F:nucleotidyltransferase activity"/>
    <property type="evidence" value="ECO:0007669"/>
    <property type="project" value="UniProtKB-KW"/>
</dbReference>
<protein>
    <submittedName>
        <fullName evidence="3">Molybdopterin-synthase adenylyltransferase MoeB</fullName>
    </submittedName>
</protein>
<dbReference type="AlphaFoldDB" id="A0A432W3T1"/>
<dbReference type="InterPro" id="IPR035985">
    <property type="entry name" value="Ubiquitin-activating_enz"/>
</dbReference>
<comment type="caution">
    <text evidence="3">The sequence shown here is derived from an EMBL/GenBank/DDBJ whole genome shotgun (WGS) entry which is preliminary data.</text>
</comment>
<dbReference type="Pfam" id="PF00899">
    <property type="entry name" value="ThiF"/>
    <property type="match status" value="1"/>
</dbReference>
<name>A0A432W3T1_9GAMM</name>
<dbReference type="Gene3D" id="3.40.50.720">
    <property type="entry name" value="NAD(P)-binding Rossmann-like Domain"/>
    <property type="match status" value="1"/>
</dbReference>
<dbReference type="EMBL" id="PIPL01000003">
    <property type="protein sequence ID" value="RUO23956.1"/>
    <property type="molecule type" value="Genomic_DNA"/>
</dbReference>
<dbReference type="InterPro" id="IPR045886">
    <property type="entry name" value="ThiF/MoeB/HesA"/>
</dbReference>
<keyword evidence="3" id="KW-0808">Transferase</keyword>
<organism evidence="3 4">
    <name type="scientific">Aliidiomarina minuta</name>
    <dbReference type="NCBI Taxonomy" id="880057"/>
    <lineage>
        <taxon>Bacteria</taxon>
        <taxon>Pseudomonadati</taxon>
        <taxon>Pseudomonadota</taxon>
        <taxon>Gammaproteobacteria</taxon>
        <taxon>Alteromonadales</taxon>
        <taxon>Idiomarinaceae</taxon>
        <taxon>Aliidiomarina</taxon>
    </lineage>
</organism>
<dbReference type="FunFam" id="3.40.50.720:FF:000080">
    <property type="entry name" value="Thiazole biosynthesis adenylyltransferase ThiF"/>
    <property type="match status" value="1"/>
</dbReference>
<gene>
    <name evidence="3" type="ORF">CWE09_12465</name>
</gene>
<evidence type="ECO:0000259" key="2">
    <source>
        <dbReference type="Pfam" id="PF00899"/>
    </source>
</evidence>
<sequence>MLSDEDFLRYSRQLMLPDCGEAGILRLQASRVVIVGLGGLGSVAASYLAGAGVGELILIDHDRLSLSNLPRQPLYDLEGLKQSKADLARKRLLSQNPNVRIEAVAQALNAANAKKLLGGDIDAVLDCTDNMATRQLVNQSCQKYRQVLFSAAAIGYQGQYIALHPQSGKGCYHCLYPDVDLPAESCSSAGVMGPVVGMLGALQGLQAIRFLLGQKVQWSQLQLFDGHQLQWQSFAVPQINDCPACSFHHQEVSSADNL</sequence>
<dbReference type="OrthoDB" id="9804286at2"/>
<dbReference type="RefSeq" id="WP_126804375.1">
    <property type="nucleotide sequence ID" value="NZ_PIPL01000003.1"/>
</dbReference>
<dbReference type="CDD" id="cd00757">
    <property type="entry name" value="ThiF_MoeB_HesA_family"/>
    <property type="match status" value="1"/>
</dbReference>
<reference evidence="3 4" key="1">
    <citation type="journal article" date="2011" name="Front. Microbiol.">
        <title>Genomic signatures of strain selection and enhancement in Bacillus atrophaeus var. globigii, a historical biowarfare simulant.</title>
        <authorList>
            <person name="Gibbons H.S."/>
            <person name="Broomall S.M."/>
            <person name="McNew L.A."/>
            <person name="Daligault H."/>
            <person name="Chapman C."/>
            <person name="Bruce D."/>
            <person name="Karavis M."/>
            <person name="Krepps M."/>
            <person name="McGregor P.A."/>
            <person name="Hong C."/>
            <person name="Park K.H."/>
            <person name="Akmal A."/>
            <person name="Feldman A."/>
            <person name="Lin J.S."/>
            <person name="Chang W.E."/>
            <person name="Higgs B.W."/>
            <person name="Demirev P."/>
            <person name="Lindquist J."/>
            <person name="Liem A."/>
            <person name="Fochler E."/>
            <person name="Read T.D."/>
            <person name="Tapia R."/>
            <person name="Johnson S."/>
            <person name="Bishop-Lilly K.A."/>
            <person name="Detter C."/>
            <person name="Han C."/>
            <person name="Sozhamannan S."/>
            <person name="Rosenzweig C.N."/>
            <person name="Skowronski E.W."/>
        </authorList>
    </citation>
    <scope>NUCLEOTIDE SEQUENCE [LARGE SCALE GENOMIC DNA]</scope>
    <source>
        <strain evidence="3 4">MLST1</strain>
    </source>
</reference>
<keyword evidence="3" id="KW-0548">Nucleotidyltransferase</keyword>
<dbReference type="Proteomes" id="UP000288293">
    <property type="component" value="Unassembled WGS sequence"/>
</dbReference>
<evidence type="ECO:0000256" key="1">
    <source>
        <dbReference type="ARBA" id="ARBA00009919"/>
    </source>
</evidence>
<dbReference type="GO" id="GO:0008146">
    <property type="term" value="F:sulfotransferase activity"/>
    <property type="evidence" value="ECO:0007669"/>
    <property type="project" value="TreeGrafter"/>
</dbReference>
<dbReference type="InterPro" id="IPR000594">
    <property type="entry name" value="ThiF_NAD_FAD-bd"/>
</dbReference>
<proteinExistence type="inferred from homology"/>
<dbReference type="PANTHER" id="PTHR10953:SF240">
    <property type="entry name" value="SULFUR CARRIER PROTEIN THIS ADENYLYLTRANSFERASE"/>
    <property type="match status" value="1"/>
</dbReference>
<accession>A0A432W3T1</accession>
<feature type="domain" description="THIF-type NAD/FAD binding fold" evidence="2">
    <location>
        <begin position="10"/>
        <end position="243"/>
    </location>
</feature>
<dbReference type="PANTHER" id="PTHR10953">
    <property type="entry name" value="UBIQUITIN-ACTIVATING ENZYME E1"/>
    <property type="match status" value="1"/>
</dbReference>
<dbReference type="GO" id="GO:0005829">
    <property type="term" value="C:cytosol"/>
    <property type="evidence" value="ECO:0007669"/>
    <property type="project" value="TreeGrafter"/>
</dbReference>
<keyword evidence="4" id="KW-1185">Reference proteome</keyword>
<dbReference type="GO" id="GO:0004792">
    <property type="term" value="F:thiosulfate-cyanide sulfurtransferase activity"/>
    <property type="evidence" value="ECO:0007669"/>
    <property type="project" value="TreeGrafter"/>
</dbReference>